<keyword evidence="2" id="KW-1185">Reference proteome</keyword>
<dbReference type="RefSeq" id="WP_085121985.1">
    <property type="nucleotide sequence ID" value="NZ_FWZX01000004.1"/>
</dbReference>
<dbReference type="STRING" id="560819.SAMN05428998_104293"/>
<dbReference type="AlphaFoldDB" id="A0A1Y6BLW1"/>
<accession>A0A1Y6BLW1</accession>
<sequence length="109" mass="11136">MAQPTALNDQITDSVTQTNVKVVAEAPATALASIYQSLAHSTAILYEGAVNAFQQATIAGQAATNQGVIQIYSISSMAGAVATGRLAQSDGADSLLALIDSERVASRGR</sequence>
<reference evidence="1 2" key="1">
    <citation type="submission" date="2017-04" db="EMBL/GenBank/DDBJ databases">
        <authorList>
            <person name="Afonso C.L."/>
            <person name="Miller P.J."/>
            <person name="Scott M.A."/>
            <person name="Spackman E."/>
            <person name="Goraichik I."/>
            <person name="Dimitrov K.M."/>
            <person name="Suarez D.L."/>
            <person name="Swayne D.E."/>
        </authorList>
    </citation>
    <scope>NUCLEOTIDE SEQUENCE [LARGE SCALE GENOMIC DNA]</scope>
    <source>
        <strain evidence="1 2">USBA 355</strain>
    </source>
</reference>
<protein>
    <submittedName>
        <fullName evidence="1">Killing trait domain-containing protein</fullName>
    </submittedName>
</protein>
<dbReference type="InterPro" id="IPR021070">
    <property type="entry name" value="Killing_trait_RebB"/>
</dbReference>
<proteinExistence type="predicted"/>
<dbReference type="Pfam" id="PF11747">
    <property type="entry name" value="RebB"/>
    <property type="match status" value="1"/>
</dbReference>
<gene>
    <name evidence="1" type="ORF">SAMN05428998_104293</name>
</gene>
<evidence type="ECO:0000313" key="1">
    <source>
        <dbReference type="EMBL" id="SMF10001.1"/>
    </source>
</evidence>
<dbReference type="Proteomes" id="UP000192917">
    <property type="component" value="Unassembled WGS sequence"/>
</dbReference>
<name>A0A1Y6BLW1_9PROT</name>
<evidence type="ECO:0000313" key="2">
    <source>
        <dbReference type="Proteomes" id="UP000192917"/>
    </source>
</evidence>
<organism evidence="1 2">
    <name type="scientific">Tistlia consotensis USBA 355</name>
    <dbReference type="NCBI Taxonomy" id="560819"/>
    <lineage>
        <taxon>Bacteria</taxon>
        <taxon>Pseudomonadati</taxon>
        <taxon>Pseudomonadota</taxon>
        <taxon>Alphaproteobacteria</taxon>
        <taxon>Rhodospirillales</taxon>
        <taxon>Rhodovibrionaceae</taxon>
        <taxon>Tistlia</taxon>
    </lineage>
</organism>
<dbReference type="EMBL" id="FWZX01000004">
    <property type="protein sequence ID" value="SMF10001.1"/>
    <property type="molecule type" value="Genomic_DNA"/>
</dbReference>